<evidence type="ECO:0000313" key="1">
    <source>
        <dbReference type="EMBL" id="CAK0795057.1"/>
    </source>
</evidence>
<organism evidence="1 2">
    <name type="scientific">Prorocentrum cordatum</name>
    <dbReference type="NCBI Taxonomy" id="2364126"/>
    <lineage>
        <taxon>Eukaryota</taxon>
        <taxon>Sar</taxon>
        <taxon>Alveolata</taxon>
        <taxon>Dinophyceae</taxon>
        <taxon>Prorocentrales</taxon>
        <taxon>Prorocentraceae</taxon>
        <taxon>Prorocentrum</taxon>
    </lineage>
</organism>
<keyword evidence="2" id="KW-1185">Reference proteome</keyword>
<evidence type="ECO:0000313" key="2">
    <source>
        <dbReference type="Proteomes" id="UP001189429"/>
    </source>
</evidence>
<protein>
    <submittedName>
        <fullName evidence="1">Uncharacterized protein</fullName>
    </submittedName>
</protein>
<feature type="non-terminal residue" evidence="1">
    <location>
        <position position="1"/>
    </location>
</feature>
<dbReference type="EMBL" id="CAUYUJ010001250">
    <property type="protein sequence ID" value="CAK0795057.1"/>
    <property type="molecule type" value="Genomic_DNA"/>
</dbReference>
<accession>A0ABN9PQ78</accession>
<comment type="caution">
    <text evidence="1">The sequence shown here is derived from an EMBL/GenBank/DDBJ whole genome shotgun (WGS) entry which is preliminary data.</text>
</comment>
<sequence>RSFRCDCRTDHYNCSKLLRVFCRRGAVLERLSNALRRPLQQAEGGAVMVVGGVVRSWWAPPSTLAAWDCLQHALRPAASMGRPSWTASEPSLLSARHASCWPPPPLPLGPANERPEEALHSFASAAEL</sequence>
<dbReference type="Proteomes" id="UP001189429">
    <property type="component" value="Unassembled WGS sequence"/>
</dbReference>
<name>A0ABN9PQ78_9DINO</name>
<reference evidence="1" key="1">
    <citation type="submission" date="2023-10" db="EMBL/GenBank/DDBJ databases">
        <authorList>
            <person name="Chen Y."/>
            <person name="Shah S."/>
            <person name="Dougan E. K."/>
            <person name="Thang M."/>
            <person name="Chan C."/>
        </authorList>
    </citation>
    <scope>NUCLEOTIDE SEQUENCE [LARGE SCALE GENOMIC DNA]</scope>
</reference>
<proteinExistence type="predicted"/>
<gene>
    <name evidence="1" type="ORF">PCOR1329_LOCUS4834</name>
</gene>